<dbReference type="InterPro" id="IPR001647">
    <property type="entry name" value="HTH_TetR"/>
</dbReference>
<dbReference type="PANTHER" id="PTHR30055:SF234">
    <property type="entry name" value="HTH-TYPE TRANSCRIPTIONAL REGULATOR BETI"/>
    <property type="match status" value="1"/>
</dbReference>
<dbReference type="SUPFAM" id="SSF46689">
    <property type="entry name" value="Homeodomain-like"/>
    <property type="match status" value="1"/>
</dbReference>
<evidence type="ECO:0000256" key="1">
    <source>
        <dbReference type="ARBA" id="ARBA00023015"/>
    </source>
</evidence>
<dbReference type="SUPFAM" id="SSF48498">
    <property type="entry name" value="Tetracyclin repressor-like, C-terminal domain"/>
    <property type="match status" value="1"/>
</dbReference>
<dbReference type="Proteomes" id="UP001501237">
    <property type="component" value="Unassembled WGS sequence"/>
</dbReference>
<evidence type="ECO:0000256" key="4">
    <source>
        <dbReference type="PROSITE-ProRule" id="PRU00335"/>
    </source>
</evidence>
<proteinExistence type="predicted"/>
<feature type="domain" description="HTH tetR-type" evidence="5">
    <location>
        <begin position="35"/>
        <end position="95"/>
    </location>
</feature>
<keyword evidence="3" id="KW-0804">Transcription</keyword>
<dbReference type="PROSITE" id="PS50977">
    <property type="entry name" value="HTH_TETR_2"/>
    <property type="match status" value="1"/>
</dbReference>
<feature type="DNA-binding region" description="H-T-H motif" evidence="4">
    <location>
        <begin position="58"/>
        <end position="77"/>
    </location>
</feature>
<dbReference type="EMBL" id="BAAAUV010000012">
    <property type="protein sequence ID" value="GAA3221808.1"/>
    <property type="molecule type" value="Genomic_DNA"/>
</dbReference>
<evidence type="ECO:0000259" key="5">
    <source>
        <dbReference type="PROSITE" id="PS50977"/>
    </source>
</evidence>
<comment type="caution">
    <text evidence="6">The sequence shown here is derived from an EMBL/GenBank/DDBJ whole genome shotgun (WGS) entry which is preliminary data.</text>
</comment>
<dbReference type="Gene3D" id="1.10.10.60">
    <property type="entry name" value="Homeodomain-like"/>
    <property type="match status" value="1"/>
</dbReference>
<dbReference type="Pfam" id="PF00440">
    <property type="entry name" value="TetR_N"/>
    <property type="match status" value="1"/>
</dbReference>
<evidence type="ECO:0000313" key="6">
    <source>
        <dbReference type="EMBL" id="GAA3221808.1"/>
    </source>
</evidence>
<evidence type="ECO:0000313" key="7">
    <source>
        <dbReference type="Proteomes" id="UP001501237"/>
    </source>
</evidence>
<name>A0ABP6QEF9_9ACTN</name>
<reference evidence="7" key="1">
    <citation type="journal article" date="2019" name="Int. J. Syst. Evol. Microbiol.">
        <title>The Global Catalogue of Microorganisms (GCM) 10K type strain sequencing project: providing services to taxonomists for standard genome sequencing and annotation.</title>
        <authorList>
            <consortium name="The Broad Institute Genomics Platform"/>
            <consortium name="The Broad Institute Genome Sequencing Center for Infectious Disease"/>
            <person name="Wu L."/>
            <person name="Ma J."/>
        </authorList>
    </citation>
    <scope>NUCLEOTIDE SEQUENCE [LARGE SCALE GENOMIC DNA]</scope>
    <source>
        <strain evidence="7">JCM 9377</strain>
    </source>
</reference>
<dbReference type="Gene3D" id="1.10.357.10">
    <property type="entry name" value="Tetracycline Repressor, domain 2"/>
    <property type="match status" value="1"/>
</dbReference>
<dbReference type="InterPro" id="IPR009057">
    <property type="entry name" value="Homeodomain-like_sf"/>
</dbReference>
<protein>
    <submittedName>
        <fullName evidence="6">TetR/AcrR family transcriptional regulator</fullName>
    </submittedName>
</protein>
<accession>A0ABP6QEF9</accession>
<dbReference type="InterPro" id="IPR050109">
    <property type="entry name" value="HTH-type_TetR-like_transc_reg"/>
</dbReference>
<keyword evidence="7" id="KW-1185">Reference proteome</keyword>
<sequence length="232" mass="25362">MNGGSVDGDDVTAETGTWRERSVERSLRAARAKAETRSRLLLKSATELLSETGRADFTAQELVERAKTSLRALYQHFGSKDDLLLALFEEIIMESTEAWRAEIELIDDDRTRLRVLLEKLYGKPGEDIGTGLNRALVIYNLQLAETRPADFARVLTPLQQLIRDLVLRGVANGVYRGDLDPEILTIVTLQTVMGAASMHALGAEFAGGVLVSDHLLEFCVGGLVGAPADPGR</sequence>
<dbReference type="InterPro" id="IPR036271">
    <property type="entry name" value="Tet_transcr_reg_TetR-rel_C_sf"/>
</dbReference>
<keyword evidence="1" id="KW-0805">Transcription regulation</keyword>
<evidence type="ECO:0000256" key="2">
    <source>
        <dbReference type="ARBA" id="ARBA00023125"/>
    </source>
</evidence>
<dbReference type="RefSeq" id="WP_344831986.1">
    <property type="nucleotide sequence ID" value="NZ_BAAAUV010000012.1"/>
</dbReference>
<dbReference type="PANTHER" id="PTHR30055">
    <property type="entry name" value="HTH-TYPE TRANSCRIPTIONAL REGULATOR RUTR"/>
    <property type="match status" value="1"/>
</dbReference>
<organism evidence="6 7">
    <name type="scientific">Actinocorallia longicatena</name>
    <dbReference type="NCBI Taxonomy" id="111803"/>
    <lineage>
        <taxon>Bacteria</taxon>
        <taxon>Bacillati</taxon>
        <taxon>Actinomycetota</taxon>
        <taxon>Actinomycetes</taxon>
        <taxon>Streptosporangiales</taxon>
        <taxon>Thermomonosporaceae</taxon>
        <taxon>Actinocorallia</taxon>
    </lineage>
</organism>
<dbReference type="PRINTS" id="PR00455">
    <property type="entry name" value="HTHTETR"/>
</dbReference>
<evidence type="ECO:0000256" key="3">
    <source>
        <dbReference type="ARBA" id="ARBA00023163"/>
    </source>
</evidence>
<keyword evidence="2 4" id="KW-0238">DNA-binding</keyword>
<gene>
    <name evidence="6" type="ORF">GCM10010468_47200</name>
</gene>